<organism evidence="7 8">
    <name type="scientific">Sphagnurus paluster</name>
    <dbReference type="NCBI Taxonomy" id="117069"/>
    <lineage>
        <taxon>Eukaryota</taxon>
        <taxon>Fungi</taxon>
        <taxon>Dikarya</taxon>
        <taxon>Basidiomycota</taxon>
        <taxon>Agaricomycotina</taxon>
        <taxon>Agaricomycetes</taxon>
        <taxon>Agaricomycetidae</taxon>
        <taxon>Agaricales</taxon>
        <taxon>Tricholomatineae</taxon>
        <taxon>Lyophyllaceae</taxon>
        <taxon>Sphagnurus</taxon>
    </lineage>
</organism>
<reference evidence="7" key="1">
    <citation type="submission" date="2021-02" db="EMBL/GenBank/DDBJ databases">
        <authorList>
            <person name="Nieuwenhuis M."/>
            <person name="Van De Peppel L.J.J."/>
        </authorList>
    </citation>
    <scope>NUCLEOTIDE SEQUENCE</scope>
    <source>
        <strain evidence="7">D49</strain>
    </source>
</reference>
<protein>
    <recommendedName>
        <fullName evidence="6">Profilin</fullName>
    </recommendedName>
</protein>
<evidence type="ECO:0000256" key="6">
    <source>
        <dbReference type="RuleBase" id="RU003909"/>
    </source>
</evidence>
<sequence length="122" mass="12760">YVDDELMASGQLSNAAILSASDGGTLAHNQGWTLRPGEGAGLVALYRNPADAFAKGITVGGIKYMAIKADSRSIYGKKGATGVVLVKTNQAILIGCYNDRQQPGNAAFQVEKLADFLIDNGN</sequence>
<gene>
    <name evidence="7" type="ORF">H0H81_000762</name>
</gene>
<keyword evidence="8" id="KW-1185">Reference proteome</keyword>
<dbReference type="OrthoDB" id="421374at2759"/>
<evidence type="ECO:0000256" key="2">
    <source>
        <dbReference type="ARBA" id="ARBA00010058"/>
    </source>
</evidence>
<evidence type="ECO:0000313" key="7">
    <source>
        <dbReference type="EMBL" id="KAG5634794.1"/>
    </source>
</evidence>
<dbReference type="CDD" id="cd00148">
    <property type="entry name" value="PROF"/>
    <property type="match status" value="1"/>
</dbReference>
<comment type="subcellular location">
    <subcellularLocation>
        <location evidence="1">Cytoplasm</location>
        <location evidence="1">Cytoskeleton</location>
    </subcellularLocation>
</comment>
<reference evidence="7" key="2">
    <citation type="submission" date="2021-10" db="EMBL/GenBank/DDBJ databases">
        <title>Phylogenomics reveals ancestral predisposition of the termite-cultivated fungus Termitomyces towards a domesticated lifestyle.</title>
        <authorList>
            <person name="Auxier B."/>
            <person name="Grum-Grzhimaylo A."/>
            <person name="Cardenas M.E."/>
            <person name="Lodge J.D."/>
            <person name="Laessoe T."/>
            <person name="Pedersen O."/>
            <person name="Smith M.E."/>
            <person name="Kuyper T.W."/>
            <person name="Franco-Molano E.A."/>
            <person name="Baroni T.J."/>
            <person name="Aanen D.K."/>
        </authorList>
    </citation>
    <scope>NUCLEOTIDE SEQUENCE</scope>
    <source>
        <strain evidence="7">D49</strain>
    </source>
</reference>
<dbReference type="EMBL" id="JABCKI010006272">
    <property type="protein sequence ID" value="KAG5634794.1"/>
    <property type="molecule type" value="Genomic_DNA"/>
</dbReference>
<dbReference type="Pfam" id="PF00235">
    <property type="entry name" value="Profilin"/>
    <property type="match status" value="1"/>
</dbReference>
<comment type="caution">
    <text evidence="7">The sequence shown here is derived from an EMBL/GenBank/DDBJ whole genome shotgun (WGS) entry which is preliminary data.</text>
</comment>
<comment type="similarity">
    <text evidence="2 6">Belongs to the profilin family.</text>
</comment>
<dbReference type="GO" id="GO:0003785">
    <property type="term" value="F:actin monomer binding"/>
    <property type="evidence" value="ECO:0007669"/>
    <property type="project" value="TreeGrafter"/>
</dbReference>
<dbReference type="InterPro" id="IPR036140">
    <property type="entry name" value="PFN_sf"/>
</dbReference>
<dbReference type="SUPFAM" id="SSF55770">
    <property type="entry name" value="Profilin (actin-binding protein)"/>
    <property type="match status" value="1"/>
</dbReference>
<dbReference type="GO" id="GO:0005856">
    <property type="term" value="C:cytoskeleton"/>
    <property type="evidence" value="ECO:0007669"/>
    <property type="project" value="UniProtKB-SubCell"/>
</dbReference>
<keyword evidence="5" id="KW-0206">Cytoskeleton</keyword>
<name>A0A9P7FMS7_9AGAR</name>
<dbReference type="GO" id="GO:0005938">
    <property type="term" value="C:cell cortex"/>
    <property type="evidence" value="ECO:0007669"/>
    <property type="project" value="TreeGrafter"/>
</dbReference>
<dbReference type="PRINTS" id="PR01640">
    <property type="entry name" value="PROFILINPLNT"/>
</dbReference>
<evidence type="ECO:0000313" key="8">
    <source>
        <dbReference type="Proteomes" id="UP000717328"/>
    </source>
</evidence>
<evidence type="ECO:0000256" key="4">
    <source>
        <dbReference type="ARBA" id="ARBA00023203"/>
    </source>
</evidence>
<accession>A0A9P7FMS7</accession>
<evidence type="ECO:0000256" key="5">
    <source>
        <dbReference type="ARBA" id="ARBA00023212"/>
    </source>
</evidence>
<dbReference type="InterPro" id="IPR005455">
    <property type="entry name" value="PFN_euk"/>
</dbReference>
<dbReference type="Proteomes" id="UP000717328">
    <property type="component" value="Unassembled WGS sequence"/>
</dbReference>
<dbReference type="PANTHER" id="PTHR11604:SF0">
    <property type="entry name" value="PROFILIN"/>
    <property type="match status" value="1"/>
</dbReference>
<proteinExistence type="inferred from homology"/>
<evidence type="ECO:0000256" key="1">
    <source>
        <dbReference type="ARBA" id="ARBA00004245"/>
    </source>
</evidence>
<evidence type="ECO:0000256" key="3">
    <source>
        <dbReference type="ARBA" id="ARBA00022490"/>
    </source>
</evidence>
<dbReference type="PRINTS" id="PR00392">
    <property type="entry name" value="PROFILIN"/>
</dbReference>
<keyword evidence="4 6" id="KW-0009">Actin-binding</keyword>
<dbReference type="SMART" id="SM00392">
    <property type="entry name" value="PROF"/>
    <property type="match status" value="1"/>
</dbReference>
<dbReference type="PANTHER" id="PTHR11604">
    <property type="entry name" value="PROFILIN"/>
    <property type="match status" value="1"/>
</dbReference>
<feature type="non-terminal residue" evidence="7">
    <location>
        <position position="122"/>
    </location>
</feature>
<dbReference type="AlphaFoldDB" id="A0A9P7FMS7"/>
<dbReference type="InterPro" id="IPR048278">
    <property type="entry name" value="PFN"/>
</dbReference>
<keyword evidence="3" id="KW-0963">Cytoplasm</keyword>
<dbReference type="Gene3D" id="3.30.450.30">
    <property type="entry name" value="Dynein light chain 2a, cytoplasmic"/>
    <property type="match status" value="1"/>
</dbReference>